<protein>
    <recommendedName>
        <fullName evidence="3">Secreted protein</fullName>
    </recommendedName>
</protein>
<keyword evidence="2" id="KW-1185">Reference proteome</keyword>
<dbReference type="EMBL" id="BPVZ01000351">
    <property type="protein sequence ID" value="GKV50248.1"/>
    <property type="molecule type" value="Genomic_DNA"/>
</dbReference>
<dbReference type="AlphaFoldDB" id="A0AAV5MLA7"/>
<evidence type="ECO:0000313" key="2">
    <source>
        <dbReference type="Proteomes" id="UP001054252"/>
    </source>
</evidence>
<comment type="caution">
    <text evidence="1">The sequence shown here is derived from an EMBL/GenBank/DDBJ whole genome shotgun (WGS) entry which is preliminary data.</text>
</comment>
<proteinExistence type="predicted"/>
<dbReference type="Proteomes" id="UP001054252">
    <property type="component" value="Unassembled WGS sequence"/>
</dbReference>
<accession>A0AAV5MLA7</accession>
<evidence type="ECO:0000313" key="1">
    <source>
        <dbReference type="EMBL" id="GKV50248.1"/>
    </source>
</evidence>
<reference evidence="1 2" key="1">
    <citation type="journal article" date="2021" name="Commun. Biol.">
        <title>The genome of Shorea leprosula (Dipterocarpaceae) highlights the ecological relevance of drought in aseasonal tropical rainforests.</title>
        <authorList>
            <person name="Ng K.K.S."/>
            <person name="Kobayashi M.J."/>
            <person name="Fawcett J.A."/>
            <person name="Hatakeyama M."/>
            <person name="Paape T."/>
            <person name="Ng C.H."/>
            <person name="Ang C.C."/>
            <person name="Tnah L.H."/>
            <person name="Lee C.T."/>
            <person name="Nishiyama T."/>
            <person name="Sese J."/>
            <person name="O'Brien M.J."/>
            <person name="Copetti D."/>
            <person name="Mohd Noor M.I."/>
            <person name="Ong R.C."/>
            <person name="Putra M."/>
            <person name="Sireger I.Z."/>
            <person name="Indrioko S."/>
            <person name="Kosugi Y."/>
            <person name="Izuno A."/>
            <person name="Isagi Y."/>
            <person name="Lee S.L."/>
            <person name="Shimizu K.K."/>
        </authorList>
    </citation>
    <scope>NUCLEOTIDE SEQUENCE [LARGE SCALE GENOMIC DNA]</scope>
    <source>
        <strain evidence="1">214</strain>
    </source>
</reference>
<gene>
    <name evidence="1" type="ORF">SLEP1_g56960</name>
</gene>
<sequence>MEILRLLIVFSGIPFFLCTEALGFRVLLLEPSGSPAAQARWSRPVPCSNDPMRSRGSLLPHANLPSCMLEFPRSGLRLFILVLRGTQIWVPRGTQPGVGWRNLTRSGFREEPSSGFLGSSKNCRSAFVCFLGTNRVSAKLASS</sequence>
<evidence type="ECO:0008006" key="3">
    <source>
        <dbReference type="Google" id="ProtNLM"/>
    </source>
</evidence>
<organism evidence="1 2">
    <name type="scientific">Rubroshorea leprosula</name>
    <dbReference type="NCBI Taxonomy" id="152421"/>
    <lineage>
        <taxon>Eukaryota</taxon>
        <taxon>Viridiplantae</taxon>
        <taxon>Streptophyta</taxon>
        <taxon>Embryophyta</taxon>
        <taxon>Tracheophyta</taxon>
        <taxon>Spermatophyta</taxon>
        <taxon>Magnoliopsida</taxon>
        <taxon>eudicotyledons</taxon>
        <taxon>Gunneridae</taxon>
        <taxon>Pentapetalae</taxon>
        <taxon>rosids</taxon>
        <taxon>malvids</taxon>
        <taxon>Malvales</taxon>
        <taxon>Dipterocarpaceae</taxon>
        <taxon>Rubroshorea</taxon>
    </lineage>
</organism>
<name>A0AAV5MLA7_9ROSI</name>